<proteinExistence type="predicted"/>
<reference evidence="1" key="1">
    <citation type="submission" date="2020-08" db="EMBL/GenBank/DDBJ databases">
        <title>Genome public.</title>
        <authorList>
            <person name="Liu C."/>
            <person name="Sun Q."/>
        </authorList>
    </citation>
    <scope>NUCLEOTIDE SEQUENCE</scope>
    <source>
        <strain evidence="1">BX7</strain>
    </source>
</reference>
<dbReference type="InterPro" id="IPR029058">
    <property type="entry name" value="AB_hydrolase_fold"/>
</dbReference>
<comment type="caution">
    <text evidence="1">The sequence shown here is derived from an EMBL/GenBank/DDBJ whole genome shotgun (WGS) entry which is preliminary data.</text>
</comment>
<dbReference type="Proteomes" id="UP000620366">
    <property type="component" value="Unassembled WGS sequence"/>
</dbReference>
<dbReference type="InterPro" id="IPR000801">
    <property type="entry name" value="Esterase-like"/>
</dbReference>
<dbReference type="EMBL" id="JACRSP010000002">
    <property type="protein sequence ID" value="MBC8535985.1"/>
    <property type="molecule type" value="Genomic_DNA"/>
</dbReference>
<dbReference type="Gene3D" id="3.40.50.1820">
    <property type="entry name" value="alpha/beta hydrolase"/>
    <property type="match status" value="1"/>
</dbReference>
<dbReference type="SUPFAM" id="SSF53474">
    <property type="entry name" value="alpha/beta-Hydrolases"/>
    <property type="match status" value="1"/>
</dbReference>
<evidence type="ECO:0000313" key="2">
    <source>
        <dbReference type="Proteomes" id="UP000620366"/>
    </source>
</evidence>
<name>A0A926HUI7_9FIRM</name>
<sequence length="302" mass="34600">MALITTHFYSQVLGLTCTMEVILPEPDQGIGVGASVWDGKSDLPVLYLLHGMSDDHTIWLRRTSLDRYVAGRRLAVVMPAVHRSCYSDQALGYDYLTFLAQEVPEVASRFFRISRRREDTFAAGLSMGGYGAMKLGLTYPERYAAVASMSGVLDMWEHSKDRPYLQLIGDQAAEEKLRLENPEAYRNLVDFKLNFGSLDRFRGSDNDLLSLLERRVKSGCELPKLDISIGIQDYLYPTNVTFRHKLDELHVPYRYHEEPGVHEWAVWDRAVTRVLDWLPVEREIPTGNGGDREARRQREEEK</sequence>
<dbReference type="RefSeq" id="WP_249299742.1">
    <property type="nucleotide sequence ID" value="NZ_JACRSP010000002.1"/>
</dbReference>
<dbReference type="Pfam" id="PF00756">
    <property type="entry name" value="Esterase"/>
    <property type="match status" value="1"/>
</dbReference>
<evidence type="ECO:0000313" key="1">
    <source>
        <dbReference type="EMBL" id="MBC8535985.1"/>
    </source>
</evidence>
<dbReference type="InterPro" id="IPR050583">
    <property type="entry name" value="Mycobacterial_A85_antigen"/>
</dbReference>
<dbReference type="PANTHER" id="PTHR48098">
    <property type="entry name" value="ENTEROCHELIN ESTERASE-RELATED"/>
    <property type="match status" value="1"/>
</dbReference>
<keyword evidence="2" id="KW-1185">Reference proteome</keyword>
<gene>
    <name evidence="1" type="ORF">H8695_04685</name>
</gene>
<dbReference type="PANTHER" id="PTHR48098:SF1">
    <property type="entry name" value="DIACYLGLYCEROL ACYLTRANSFERASE_MYCOLYLTRANSFERASE AG85A"/>
    <property type="match status" value="1"/>
</dbReference>
<dbReference type="AlphaFoldDB" id="A0A926HUI7"/>
<organism evidence="1 2">
    <name type="scientific">Feifania hominis</name>
    <dbReference type="NCBI Taxonomy" id="2763660"/>
    <lineage>
        <taxon>Bacteria</taxon>
        <taxon>Bacillati</taxon>
        <taxon>Bacillota</taxon>
        <taxon>Clostridia</taxon>
        <taxon>Eubacteriales</taxon>
        <taxon>Feifaniaceae</taxon>
        <taxon>Feifania</taxon>
    </lineage>
</organism>
<protein>
    <submittedName>
        <fullName evidence="1">Esterase family protein</fullName>
    </submittedName>
</protein>
<dbReference type="GO" id="GO:0016747">
    <property type="term" value="F:acyltransferase activity, transferring groups other than amino-acyl groups"/>
    <property type="evidence" value="ECO:0007669"/>
    <property type="project" value="TreeGrafter"/>
</dbReference>
<accession>A0A926HUI7</accession>